<dbReference type="OrthoDB" id="3561681at2759"/>
<sequence length="501" mass="56431">MHAATAGSIPALPTSPRSLYDDDDFWTSDPTCFDVDLDCGQTIGKIIGDFEKNKLSHKTSLKVITASRNASNALEVDNFILNDKEAVKLNNHATSCFQLLSISKILPEEDQWRFRIRPTVLRHLTASYHIPTAFVASIARSYGLCGTSFRRQSQHHWDYWCLLPMRVSIDCMSGPAARANSAAGSNQMDAFNYIHLEGEAQVERSLGCRSATEQDDSPCFVLLIYTAFILRRWNSVLLCFCQEVVAHGKRLQQDISNETENFIDDSKTLNVSLHIMAAHLHRYKTELRRIGMVLSDRRTHREAMTDSSGSEETKENESSFPEIDRELQKIEQLDSQLTAMSNFSDEVEKKVQNILALVSQEGIMIHYSVYHPDGTKLFIQIQAVNDKTLQAILNASQQETRISQRLSLASHMLSKSMKRDSIAMKTIAIMTLLFLPGATLAAVFAMPFFAENDSLSKPSQIWVWAVVTVICTLFAFCGYLYVVYHGKGDLEDPEVDTKLNH</sequence>
<proteinExistence type="predicted"/>
<evidence type="ECO:0000256" key="1">
    <source>
        <dbReference type="SAM" id="MobiDB-lite"/>
    </source>
</evidence>
<protein>
    <submittedName>
        <fullName evidence="3">Uncharacterized protein</fullName>
    </submittedName>
</protein>
<evidence type="ECO:0000256" key="2">
    <source>
        <dbReference type="SAM" id="Phobius"/>
    </source>
</evidence>
<dbReference type="EMBL" id="JAGPYM010000007">
    <property type="protein sequence ID" value="KAH6892444.1"/>
    <property type="molecule type" value="Genomic_DNA"/>
</dbReference>
<dbReference type="Proteomes" id="UP000777438">
    <property type="component" value="Unassembled WGS sequence"/>
</dbReference>
<dbReference type="AlphaFoldDB" id="A0A9P8WAB3"/>
<keyword evidence="2" id="KW-0472">Membrane</keyword>
<gene>
    <name evidence="3" type="ORF">B0T10DRAFT_605179</name>
</gene>
<feature type="region of interest" description="Disordered" evidence="1">
    <location>
        <begin position="298"/>
        <end position="322"/>
    </location>
</feature>
<evidence type="ECO:0000313" key="4">
    <source>
        <dbReference type="Proteomes" id="UP000777438"/>
    </source>
</evidence>
<dbReference type="Gene3D" id="1.20.58.340">
    <property type="entry name" value="Magnesium transport protein CorA, transmembrane region"/>
    <property type="match status" value="1"/>
</dbReference>
<feature type="transmembrane region" description="Helical" evidence="2">
    <location>
        <begin position="461"/>
        <end position="482"/>
    </location>
</feature>
<keyword evidence="2" id="KW-1133">Transmembrane helix</keyword>
<name>A0A9P8WAB3_9HYPO</name>
<reference evidence="3 4" key="1">
    <citation type="journal article" date="2021" name="Nat. Commun.">
        <title>Genetic determinants of endophytism in the Arabidopsis root mycobiome.</title>
        <authorList>
            <person name="Mesny F."/>
            <person name="Miyauchi S."/>
            <person name="Thiergart T."/>
            <person name="Pickel B."/>
            <person name="Atanasova L."/>
            <person name="Karlsson M."/>
            <person name="Huettel B."/>
            <person name="Barry K.W."/>
            <person name="Haridas S."/>
            <person name="Chen C."/>
            <person name="Bauer D."/>
            <person name="Andreopoulos W."/>
            <person name="Pangilinan J."/>
            <person name="LaButti K."/>
            <person name="Riley R."/>
            <person name="Lipzen A."/>
            <person name="Clum A."/>
            <person name="Drula E."/>
            <person name="Henrissat B."/>
            <person name="Kohler A."/>
            <person name="Grigoriev I.V."/>
            <person name="Martin F.M."/>
            <person name="Hacquard S."/>
        </authorList>
    </citation>
    <scope>NUCLEOTIDE SEQUENCE [LARGE SCALE GENOMIC DNA]</scope>
    <source>
        <strain evidence="3 4">MPI-CAGE-CH-0241</strain>
    </source>
</reference>
<accession>A0A9P8WAB3</accession>
<evidence type="ECO:0000313" key="3">
    <source>
        <dbReference type="EMBL" id="KAH6892444.1"/>
    </source>
</evidence>
<comment type="caution">
    <text evidence="3">The sequence shown here is derived from an EMBL/GenBank/DDBJ whole genome shotgun (WGS) entry which is preliminary data.</text>
</comment>
<keyword evidence="4" id="KW-1185">Reference proteome</keyword>
<keyword evidence="2" id="KW-0812">Transmembrane</keyword>
<feature type="compositionally biased region" description="Basic and acidic residues" evidence="1">
    <location>
        <begin position="311"/>
        <end position="322"/>
    </location>
</feature>
<organism evidence="3 4">
    <name type="scientific">Thelonectria olida</name>
    <dbReference type="NCBI Taxonomy" id="1576542"/>
    <lineage>
        <taxon>Eukaryota</taxon>
        <taxon>Fungi</taxon>
        <taxon>Dikarya</taxon>
        <taxon>Ascomycota</taxon>
        <taxon>Pezizomycotina</taxon>
        <taxon>Sordariomycetes</taxon>
        <taxon>Hypocreomycetidae</taxon>
        <taxon>Hypocreales</taxon>
        <taxon>Nectriaceae</taxon>
        <taxon>Thelonectria</taxon>
    </lineage>
</organism>
<feature type="transmembrane region" description="Helical" evidence="2">
    <location>
        <begin position="422"/>
        <end position="449"/>
    </location>
</feature>